<reference evidence="1 2" key="1">
    <citation type="submission" date="2022-04" db="EMBL/GenBank/DDBJ databases">
        <authorList>
            <person name="Grouzdev D.S."/>
            <person name="Pantiukh K.S."/>
            <person name="Krutkina M.S."/>
        </authorList>
    </citation>
    <scope>NUCLEOTIDE SEQUENCE [LARGE SCALE GENOMIC DNA]</scope>
    <source>
        <strain evidence="1 2">6x-1</strain>
    </source>
</reference>
<dbReference type="Pfam" id="PF10691">
    <property type="entry name" value="DUF2497"/>
    <property type="match status" value="1"/>
</dbReference>
<gene>
    <name evidence="1" type="ORF">MWN34_18350</name>
</gene>
<dbReference type="InterPro" id="IPR019632">
    <property type="entry name" value="DUF2497"/>
</dbReference>
<protein>
    <submittedName>
        <fullName evidence="1">DUF2497 domain-containing protein</fullName>
    </submittedName>
</protein>
<accession>A0ABT0DFX8</accession>
<organism evidence="1 2">
    <name type="scientific">Ancylobacter crimeensis</name>
    <dbReference type="NCBI Taxonomy" id="2579147"/>
    <lineage>
        <taxon>Bacteria</taxon>
        <taxon>Pseudomonadati</taxon>
        <taxon>Pseudomonadota</taxon>
        <taxon>Alphaproteobacteria</taxon>
        <taxon>Hyphomicrobiales</taxon>
        <taxon>Xanthobacteraceae</taxon>
        <taxon>Ancylobacter</taxon>
    </lineage>
</organism>
<evidence type="ECO:0000313" key="2">
    <source>
        <dbReference type="Proteomes" id="UP001203284"/>
    </source>
</evidence>
<sequence>MAQAGAAFAELNRAPAAATPMSALPLGSRTLDDVVVDLLRPMLREWLDQNLTPLVERLVRAEIERIARGGR</sequence>
<comment type="caution">
    <text evidence="1">The sequence shown here is derived from an EMBL/GenBank/DDBJ whole genome shotgun (WGS) entry which is preliminary data.</text>
</comment>
<name>A0ABT0DFX8_9HYPH</name>
<keyword evidence="2" id="KW-1185">Reference proteome</keyword>
<proteinExistence type="predicted"/>
<dbReference type="Proteomes" id="UP001203284">
    <property type="component" value="Unassembled WGS sequence"/>
</dbReference>
<evidence type="ECO:0000313" key="1">
    <source>
        <dbReference type="EMBL" id="MCK0198865.1"/>
    </source>
</evidence>
<dbReference type="EMBL" id="JALKCH010000015">
    <property type="protein sequence ID" value="MCK0198865.1"/>
    <property type="molecule type" value="Genomic_DNA"/>
</dbReference>